<protein>
    <submittedName>
        <fullName evidence="5">DNA-binding LacI/PurR family transcriptional regulator</fullName>
    </submittedName>
</protein>
<dbReference type="GO" id="GO:0003700">
    <property type="term" value="F:DNA-binding transcription factor activity"/>
    <property type="evidence" value="ECO:0007669"/>
    <property type="project" value="TreeGrafter"/>
</dbReference>
<dbReference type="Pfam" id="PF13377">
    <property type="entry name" value="Peripla_BP_3"/>
    <property type="match status" value="1"/>
</dbReference>
<dbReference type="RefSeq" id="WP_182844788.1">
    <property type="nucleotide sequence ID" value="NZ_JACJIA010000005.1"/>
</dbReference>
<dbReference type="InterPro" id="IPR000843">
    <property type="entry name" value="HTH_LacI"/>
</dbReference>
<gene>
    <name evidence="5" type="ORF">HNR61_004143</name>
</gene>
<dbReference type="SUPFAM" id="SSF47413">
    <property type="entry name" value="lambda repressor-like DNA-binding domains"/>
    <property type="match status" value="1"/>
</dbReference>
<evidence type="ECO:0000256" key="3">
    <source>
        <dbReference type="ARBA" id="ARBA00023163"/>
    </source>
</evidence>
<keyword evidence="2 5" id="KW-0238">DNA-binding</keyword>
<dbReference type="Proteomes" id="UP000572680">
    <property type="component" value="Unassembled WGS sequence"/>
</dbReference>
<name>A0A7W3QME8_ACTNM</name>
<dbReference type="SUPFAM" id="SSF53822">
    <property type="entry name" value="Periplasmic binding protein-like I"/>
    <property type="match status" value="1"/>
</dbReference>
<dbReference type="SMART" id="SM00354">
    <property type="entry name" value="HTH_LACI"/>
    <property type="match status" value="1"/>
</dbReference>
<keyword evidence="6" id="KW-1185">Reference proteome</keyword>
<dbReference type="InterPro" id="IPR028082">
    <property type="entry name" value="Peripla_BP_I"/>
</dbReference>
<evidence type="ECO:0000256" key="2">
    <source>
        <dbReference type="ARBA" id="ARBA00023125"/>
    </source>
</evidence>
<comment type="caution">
    <text evidence="5">The sequence shown here is derived from an EMBL/GenBank/DDBJ whole genome shotgun (WGS) entry which is preliminary data.</text>
</comment>
<dbReference type="Gene3D" id="3.40.50.2300">
    <property type="match status" value="2"/>
</dbReference>
<accession>A0A7W3QME8</accession>
<dbReference type="Pfam" id="PF00356">
    <property type="entry name" value="LacI"/>
    <property type="match status" value="1"/>
</dbReference>
<dbReference type="InterPro" id="IPR046335">
    <property type="entry name" value="LacI/GalR-like_sensor"/>
</dbReference>
<feature type="domain" description="HTH lacI-type" evidence="4">
    <location>
        <begin position="11"/>
        <end position="67"/>
    </location>
</feature>
<dbReference type="PANTHER" id="PTHR30146:SF153">
    <property type="entry name" value="LACTOSE OPERON REPRESSOR"/>
    <property type="match status" value="1"/>
</dbReference>
<dbReference type="GO" id="GO:0000976">
    <property type="term" value="F:transcription cis-regulatory region binding"/>
    <property type="evidence" value="ECO:0007669"/>
    <property type="project" value="TreeGrafter"/>
</dbReference>
<keyword evidence="3" id="KW-0804">Transcription</keyword>
<dbReference type="InterPro" id="IPR010982">
    <property type="entry name" value="Lambda_DNA-bd_dom_sf"/>
</dbReference>
<dbReference type="AlphaFoldDB" id="A0A7W3QME8"/>
<reference evidence="5 6" key="1">
    <citation type="submission" date="2020-08" db="EMBL/GenBank/DDBJ databases">
        <title>Genomic Encyclopedia of Type Strains, Phase IV (KMG-IV): sequencing the most valuable type-strain genomes for metagenomic binning, comparative biology and taxonomic classification.</title>
        <authorList>
            <person name="Goeker M."/>
        </authorList>
    </citation>
    <scope>NUCLEOTIDE SEQUENCE [LARGE SCALE GENOMIC DNA]</scope>
    <source>
        <strain evidence="5 6">DSM 44197</strain>
    </source>
</reference>
<evidence type="ECO:0000256" key="1">
    <source>
        <dbReference type="ARBA" id="ARBA00023015"/>
    </source>
</evidence>
<sequence length="340" mass="35914">MVDHAPAARPATSTDVARLAGVSQATVSYVLNDAPGVKISEETRERVRRAAEELGYAPHASARVLRKGTSDIVLLPLPPFQIGGLFLSWLNDVGERLRQHGHTVVLYGDTRSKGVAAAREWAQWRPAAVIVEAHRLTRAAVRQLYAAGTATVIAIGAEPSPLVPTLLVDDYGVGATAADHLLDRGRTRLAAVVPAEPGLDAWGERRLAGVARAAAARGLEARRVDLPFDEDAAAALAASWAAGADRPDGVFGYNDDYAALLLAALGDAGIDVPGQIAVVGADDQPVARLVRPRLTSVRVTGRLDDDAVAARLHEMIVSRDRDPATVLPVNDFAIAQRDSG</sequence>
<keyword evidence="1" id="KW-0805">Transcription regulation</keyword>
<dbReference type="PANTHER" id="PTHR30146">
    <property type="entry name" value="LACI-RELATED TRANSCRIPTIONAL REPRESSOR"/>
    <property type="match status" value="1"/>
</dbReference>
<organism evidence="5 6">
    <name type="scientific">Actinomadura namibiensis</name>
    <dbReference type="NCBI Taxonomy" id="182080"/>
    <lineage>
        <taxon>Bacteria</taxon>
        <taxon>Bacillati</taxon>
        <taxon>Actinomycetota</taxon>
        <taxon>Actinomycetes</taxon>
        <taxon>Streptosporangiales</taxon>
        <taxon>Thermomonosporaceae</taxon>
        <taxon>Actinomadura</taxon>
    </lineage>
</organism>
<dbReference type="Gene3D" id="1.10.260.40">
    <property type="entry name" value="lambda repressor-like DNA-binding domains"/>
    <property type="match status" value="1"/>
</dbReference>
<evidence type="ECO:0000313" key="5">
    <source>
        <dbReference type="EMBL" id="MBA8952497.1"/>
    </source>
</evidence>
<evidence type="ECO:0000259" key="4">
    <source>
        <dbReference type="PROSITE" id="PS50932"/>
    </source>
</evidence>
<proteinExistence type="predicted"/>
<dbReference type="EMBL" id="JACJIA010000005">
    <property type="protein sequence ID" value="MBA8952497.1"/>
    <property type="molecule type" value="Genomic_DNA"/>
</dbReference>
<dbReference type="PROSITE" id="PS50932">
    <property type="entry name" value="HTH_LACI_2"/>
    <property type="match status" value="1"/>
</dbReference>
<evidence type="ECO:0000313" key="6">
    <source>
        <dbReference type="Proteomes" id="UP000572680"/>
    </source>
</evidence>
<dbReference type="CDD" id="cd01392">
    <property type="entry name" value="HTH_LacI"/>
    <property type="match status" value="1"/>
</dbReference>